<keyword evidence="2" id="KW-1133">Transmembrane helix</keyword>
<dbReference type="RefSeq" id="WP_029070066.1">
    <property type="nucleotide sequence ID" value="NZ_JNKN01000028.1"/>
</dbReference>
<feature type="compositionally biased region" description="Low complexity" evidence="1">
    <location>
        <begin position="34"/>
        <end position="69"/>
    </location>
</feature>
<protein>
    <submittedName>
        <fullName evidence="3">Uncharacterized protein</fullName>
    </submittedName>
</protein>
<feature type="region of interest" description="Disordered" evidence="1">
    <location>
        <begin position="1"/>
        <end position="84"/>
    </location>
</feature>
<dbReference type="PATRIC" id="fig|1410657.5.peg.939"/>
<keyword evidence="2" id="KW-0812">Transmembrane</keyword>
<feature type="compositionally biased region" description="Low complexity" evidence="1">
    <location>
        <begin position="9"/>
        <end position="25"/>
    </location>
</feature>
<comment type="caution">
    <text evidence="3">The sequence shown here is derived from an EMBL/GenBank/DDBJ whole genome shotgun (WGS) entry which is preliminary data.</text>
</comment>
<sequence length="371" mass="41054">MDNNQFDPNNGSQSNGSFNSSQTGSYDAHSNAGNYNAYSQQNNYQNYDNNAQQYDQSNNFNSQQYNQPNDFGNNGGYVPPQGNGAYQPNGKMPFYKTTKGIIIIALALVLVLGVVYWGYNNIFGFTKIDLAKNISLNLTGESGTATASSINVKNTVDYDKSNEKASNFVKAISYRLNKYVGIKNGDKIKVTVIFSESLAKECKVKVTNAEKTVTVSGLAERFEDGSKVSSEVASKMKTDADTKMQQMVSSINGTTWEATPTFHSMYLAKTTSGNDYAIAVYDLKLLYKQTNKSVHYYVYTYCMTGINSNYAKNAKVWSGYTSVSIIGSNLYGYGNFLQTSDHRLISDESMIESTITNYRLFTGRTISKINA</sequence>
<evidence type="ECO:0000313" key="3">
    <source>
        <dbReference type="EMBL" id="KRN49721.1"/>
    </source>
</evidence>
<evidence type="ECO:0000256" key="1">
    <source>
        <dbReference type="SAM" id="MobiDB-lite"/>
    </source>
</evidence>
<keyword evidence="4" id="KW-1185">Reference proteome</keyword>
<accession>A0A0R2H9N2</accession>
<organism evidence="3 4">
    <name type="scientific">Kandleria vitulina DSM 20405</name>
    <dbReference type="NCBI Taxonomy" id="1410657"/>
    <lineage>
        <taxon>Bacteria</taxon>
        <taxon>Bacillati</taxon>
        <taxon>Bacillota</taxon>
        <taxon>Erysipelotrichia</taxon>
        <taxon>Erysipelotrichales</taxon>
        <taxon>Coprobacillaceae</taxon>
        <taxon>Kandleria</taxon>
    </lineage>
</organism>
<name>A0A0R2H9N2_9FIRM</name>
<dbReference type="EMBL" id="JQBL01000022">
    <property type="protein sequence ID" value="KRN49721.1"/>
    <property type="molecule type" value="Genomic_DNA"/>
</dbReference>
<proteinExistence type="predicted"/>
<dbReference type="Proteomes" id="UP000051841">
    <property type="component" value="Unassembled WGS sequence"/>
</dbReference>
<feature type="transmembrane region" description="Helical" evidence="2">
    <location>
        <begin position="101"/>
        <end position="119"/>
    </location>
</feature>
<evidence type="ECO:0000256" key="2">
    <source>
        <dbReference type="SAM" id="Phobius"/>
    </source>
</evidence>
<evidence type="ECO:0000313" key="4">
    <source>
        <dbReference type="Proteomes" id="UP000051841"/>
    </source>
</evidence>
<dbReference type="AlphaFoldDB" id="A0A0R2H9N2"/>
<gene>
    <name evidence="3" type="ORF">IV49_GL000901</name>
</gene>
<reference evidence="3 4" key="1">
    <citation type="journal article" date="2015" name="Genome Announc.">
        <title>Expanding the biotechnology potential of lactobacilli through comparative genomics of 213 strains and associated genera.</title>
        <authorList>
            <person name="Sun Z."/>
            <person name="Harris H.M."/>
            <person name="McCann A."/>
            <person name="Guo C."/>
            <person name="Argimon S."/>
            <person name="Zhang W."/>
            <person name="Yang X."/>
            <person name="Jeffery I.B."/>
            <person name="Cooney J.C."/>
            <person name="Kagawa T.F."/>
            <person name="Liu W."/>
            <person name="Song Y."/>
            <person name="Salvetti E."/>
            <person name="Wrobel A."/>
            <person name="Rasinkangas P."/>
            <person name="Parkhill J."/>
            <person name="Rea M.C."/>
            <person name="O'Sullivan O."/>
            <person name="Ritari J."/>
            <person name="Douillard F.P."/>
            <person name="Paul Ross R."/>
            <person name="Yang R."/>
            <person name="Briner A.E."/>
            <person name="Felis G.E."/>
            <person name="de Vos W.M."/>
            <person name="Barrangou R."/>
            <person name="Klaenhammer T.R."/>
            <person name="Caufield P.W."/>
            <person name="Cui Y."/>
            <person name="Zhang H."/>
            <person name="O'Toole P.W."/>
        </authorList>
    </citation>
    <scope>NUCLEOTIDE SEQUENCE [LARGE SCALE GENOMIC DNA]</scope>
    <source>
        <strain evidence="3 4">DSM 20405</strain>
    </source>
</reference>
<keyword evidence="2" id="KW-0472">Membrane</keyword>